<accession>A0ABW6F604</accession>
<dbReference type="RefSeq" id="WP_382772150.1">
    <property type="nucleotide sequence ID" value="NZ_JBHXKZ010000007.1"/>
</dbReference>
<sequence length="101" mass="11445">MTVRTRSATYPDRETARWATQQVVTVNEQKIHRWLAQGTRSRLAIEAAWPSREAPVGRVLLQAMMLVGRDPVDVRAARVVLKRDPNSPHGFVVLTTIPIYL</sequence>
<dbReference type="InterPro" id="IPR041436">
    <property type="entry name" value="RNAse_A_bac"/>
</dbReference>
<dbReference type="Proteomes" id="UP001598352">
    <property type="component" value="Unassembled WGS sequence"/>
</dbReference>
<name>A0ABW6F604_9ACTN</name>
<keyword evidence="3" id="KW-1185">Reference proteome</keyword>
<evidence type="ECO:0000259" key="1">
    <source>
        <dbReference type="Pfam" id="PF18431"/>
    </source>
</evidence>
<proteinExistence type="predicted"/>
<dbReference type="EMBL" id="JBHXKZ010000007">
    <property type="protein sequence ID" value="MFD4823246.1"/>
    <property type="molecule type" value="Genomic_DNA"/>
</dbReference>
<evidence type="ECO:0000313" key="2">
    <source>
        <dbReference type="EMBL" id="MFD4823246.1"/>
    </source>
</evidence>
<gene>
    <name evidence="2" type="ORF">ACFWOQ_11770</name>
</gene>
<feature type="domain" description="Bacterial CdiA-CT RNAse A" evidence="1">
    <location>
        <begin position="6"/>
        <end position="98"/>
    </location>
</feature>
<evidence type="ECO:0000313" key="3">
    <source>
        <dbReference type="Proteomes" id="UP001598352"/>
    </source>
</evidence>
<organism evidence="2 3">
    <name type="scientific">Streptomyces rubiginosohelvolus</name>
    <dbReference type="NCBI Taxonomy" id="67362"/>
    <lineage>
        <taxon>Bacteria</taxon>
        <taxon>Bacillati</taxon>
        <taxon>Actinomycetota</taxon>
        <taxon>Actinomycetes</taxon>
        <taxon>Kitasatosporales</taxon>
        <taxon>Streptomycetaceae</taxon>
        <taxon>Streptomyces</taxon>
    </lineage>
</organism>
<dbReference type="Pfam" id="PF18431">
    <property type="entry name" value="RNAse_A_bac"/>
    <property type="match status" value="1"/>
</dbReference>
<protein>
    <submittedName>
        <fullName evidence="2">RNase A-like domain-containing protein</fullName>
    </submittedName>
</protein>
<comment type="caution">
    <text evidence="2">The sequence shown here is derived from an EMBL/GenBank/DDBJ whole genome shotgun (WGS) entry which is preliminary data.</text>
</comment>
<reference evidence="2 3" key="1">
    <citation type="submission" date="2024-09" db="EMBL/GenBank/DDBJ databases">
        <title>The Natural Products Discovery Center: Release of the First 8490 Sequenced Strains for Exploring Actinobacteria Biosynthetic Diversity.</title>
        <authorList>
            <person name="Kalkreuter E."/>
            <person name="Kautsar S.A."/>
            <person name="Yang D."/>
            <person name="Bader C.D."/>
            <person name="Teijaro C.N."/>
            <person name="Fluegel L."/>
            <person name="Davis C.M."/>
            <person name="Simpson J.R."/>
            <person name="Lauterbach L."/>
            <person name="Steele A.D."/>
            <person name="Gui C."/>
            <person name="Meng S."/>
            <person name="Li G."/>
            <person name="Viehrig K."/>
            <person name="Ye F."/>
            <person name="Su P."/>
            <person name="Kiefer A.F."/>
            <person name="Nichols A."/>
            <person name="Cepeda A.J."/>
            <person name="Yan W."/>
            <person name="Fan B."/>
            <person name="Jiang Y."/>
            <person name="Adhikari A."/>
            <person name="Zheng C.-J."/>
            <person name="Schuster L."/>
            <person name="Cowan T.M."/>
            <person name="Smanski M.J."/>
            <person name="Chevrette M.G."/>
            <person name="De Carvalho L.P.S."/>
            <person name="Shen B."/>
        </authorList>
    </citation>
    <scope>NUCLEOTIDE SEQUENCE [LARGE SCALE GENOMIC DNA]</scope>
    <source>
        <strain evidence="2 3">NPDC058428</strain>
    </source>
</reference>